<organism evidence="2 3">
    <name type="scientific">Corynebacterium anserum</name>
    <dbReference type="NCBI Taxonomy" id="2684406"/>
    <lineage>
        <taxon>Bacteria</taxon>
        <taxon>Bacillati</taxon>
        <taxon>Actinomycetota</taxon>
        <taxon>Actinomycetes</taxon>
        <taxon>Mycobacteriales</taxon>
        <taxon>Corynebacteriaceae</taxon>
        <taxon>Corynebacterium</taxon>
    </lineage>
</organism>
<dbReference type="InterPro" id="IPR042208">
    <property type="entry name" value="D-ser_dehydrat-like_sf"/>
</dbReference>
<dbReference type="PANTHER" id="PTHR28004">
    <property type="entry name" value="ZGC:162816-RELATED"/>
    <property type="match status" value="1"/>
</dbReference>
<gene>
    <name evidence="2" type="ORF">GP473_03545</name>
</gene>
<dbReference type="CDD" id="cd06813">
    <property type="entry name" value="PLPDE_III_DSD_D-TA_like_2"/>
    <property type="match status" value="1"/>
</dbReference>
<dbReference type="EMBL" id="CP046883">
    <property type="protein sequence ID" value="QNH95873.1"/>
    <property type="molecule type" value="Genomic_DNA"/>
</dbReference>
<feature type="domain" description="Alanine racemase N-terminal" evidence="1">
    <location>
        <begin position="20"/>
        <end position="265"/>
    </location>
</feature>
<dbReference type="GO" id="GO:0008721">
    <property type="term" value="F:D-serine ammonia-lyase activity"/>
    <property type="evidence" value="ECO:0007669"/>
    <property type="project" value="TreeGrafter"/>
</dbReference>
<dbReference type="InterPro" id="IPR051466">
    <property type="entry name" value="D-amino_acid_metab_enzyme"/>
</dbReference>
<evidence type="ECO:0000313" key="2">
    <source>
        <dbReference type="EMBL" id="QNH95873.1"/>
    </source>
</evidence>
<dbReference type="KEGG" id="cans:GP473_03545"/>
<keyword evidence="3" id="KW-1185">Reference proteome</keyword>
<dbReference type="Gene3D" id="2.40.37.20">
    <property type="entry name" value="D-serine dehydratase-like domain"/>
    <property type="match status" value="1"/>
</dbReference>
<accession>A0A7G7YN03</accession>
<dbReference type="GO" id="GO:0036088">
    <property type="term" value="P:D-serine catabolic process"/>
    <property type="evidence" value="ECO:0007669"/>
    <property type="project" value="TreeGrafter"/>
</dbReference>
<sequence length="392" mass="42519">MKAEIRTAVEHLDAPFAVLDLDAALANAADMVRRAAGTPIRLASKSIRIRQLISTILEQPGYEGVLAYNLNEAIWLVETGTSDNVLVAYPSAHKEAIHRLITDEHLCRSITLMVDSVEHLNFIDSVVPPTERGRLRICIDVDASLEIGKFHIGALRSPLRSAEEVRDFVRCVRSRAGFTIVGLMAYEGQIAGTTDTSPAIALMKKLSVKELAQRRGEIVDAVSEELRKAGLPPLEFVNGGGTGSIETTSAETSVTEIGAGSGIIGSALFDHYKNFSPQPAEWFVVPVVRRPTPTTVTVAGGGRVASGPVGKDRQPVVDWPEQLKTNPLEGFGEVQTPLTGEAARTLHIGDHVWMRPSKAGEHTEYIDNIMVVANGEVVDEWPTYRGEGRSFV</sequence>
<dbReference type="RefSeq" id="WP_186277149.1">
    <property type="nucleotide sequence ID" value="NZ_CP046883.1"/>
</dbReference>
<evidence type="ECO:0000259" key="1">
    <source>
        <dbReference type="Pfam" id="PF01168"/>
    </source>
</evidence>
<dbReference type="PANTHER" id="PTHR28004:SF2">
    <property type="entry name" value="D-SERINE DEHYDRATASE"/>
    <property type="match status" value="1"/>
</dbReference>
<evidence type="ECO:0000313" key="3">
    <source>
        <dbReference type="Proteomes" id="UP000515275"/>
    </source>
</evidence>
<dbReference type="InterPro" id="IPR029066">
    <property type="entry name" value="PLP-binding_barrel"/>
</dbReference>
<dbReference type="InterPro" id="IPR001608">
    <property type="entry name" value="Ala_racemase_N"/>
</dbReference>
<dbReference type="Gene3D" id="3.20.20.10">
    <property type="entry name" value="Alanine racemase"/>
    <property type="match status" value="1"/>
</dbReference>
<dbReference type="Proteomes" id="UP000515275">
    <property type="component" value="Chromosome"/>
</dbReference>
<dbReference type="Pfam" id="PF01168">
    <property type="entry name" value="Ala_racemase_N"/>
    <property type="match status" value="1"/>
</dbReference>
<name>A0A7G7YN03_9CORY</name>
<proteinExistence type="predicted"/>
<dbReference type="AlphaFoldDB" id="A0A7G7YN03"/>
<protein>
    <submittedName>
        <fullName evidence="2">Amino acid deaminase/aldolase</fullName>
    </submittedName>
</protein>
<dbReference type="SUPFAM" id="SSF51419">
    <property type="entry name" value="PLP-binding barrel"/>
    <property type="match status" value="1"/>
</dbReference>
<reference evidence="2 3" key="1">
    <citation type="submission" date="2019-12" db="EMBL/GenBank/DDBJ databases">
        <title>Corynebacterium sp. nov., isolated from feces of the Anser Albifrons in China.</title>
        <authorList>
            <person name="Liu Q."/>
        </authorList>
    </citation>
    <scope>NUCLEOTIDE SEQUENCE [LARGE SCALE GENOMIC DNA]</scope>
    <source>
        <strain evidence="2 3">23H37-10</strain>
    </source>
</reference>